<proteinExistence type="predicted"/>
<feature type="transmembrane region" description="Helical" evidence="1">
    <location>
        <begin position="146"/>
        <end position="166"/>
    </location>
</feature>
<dbReference type="Proteomes" id="UP000255389">
    <property type="component" value="Unassembled WGS sequence"/>
</dbReference>
<feature type="transmembrane region" description="Helical" evidence="1">
    <location>
        <begin position="6"/>
        <end position="28"/>
    </location>
</feature>
<feature type="transmembrane region" description="Helical" evidence="1">
    <location>
        <begin position="60"/>
        <end position="78"/>
    </location>
</feature>
<organism evidence="2 3">
    <name type="scientific">Mycolicibacterium fortuitum</name>
    <name type="common">Mycobacterium fortuitum</name>
    <dbReference type="NCBI Taxonomy" id="1766"/>
    <lineage>
        <taxon>Bacteria</taxon>
        <taxon>Bacillati</taxon>
        <taxon>Actinomycetota</taxon>
        <taxon>Actinomycetes</taxon>
        <taxon>Mycobacteriales</taxon>
        <taxon>Mycobacteriaceae</taxon>
        <taxon>Mycolicibacterium</taxon>
    </lineage>
</organism>
<reference evidence="2 3" key="1">
    <citation type="submission" date="2018-06" db="EMBL/GenBank/DDBJ databases">
        <authorList>
            <consortium name="Pathogen Informatics"/>
            <person name="Doyle S."/>
        </authorList>
    </citation>
    <scope>NUCLEOTIDE SEQUENCE [LARGE SCALE GENOMIC DNA]</scope>
    <source>
        <strain evidence="2 3">NCTC1542</strain>
    </source>
</reference>
<evidence type="ECO:0000313" key="2">
    <source>
        <dbReference type="EMBL" id="STZ88847.1"/>
    </source>
</evidence>
<dbReference type="RefSeq" id="WP_003879902.1">
    <property type="nucleotide sequence ID" value="NZ_CP110127.1"/>
</dbReference>
<dbReference type="GeneID" id="93415510"/>
<feature type="transmembrane region" description="Helical" evidence="1">
    <location>
        <begin position="178"/>
        <end position="203"/>
    </location>
</feature>
<keyword evidence="1" id="KW-0812">Transmembrane</keyword>
<gene>
    <name evidence="2" type="ORF">NCTC1542_03634</name>
</gene>
<evidence type="ECO:0000256" key="1">
    <source>
        <dbReference type="SAM" id="Phobius"/>
    </source>
</evidence>
<dbReference type="AlphaFoldDB" id="A0A378UXB5"/>
<accession>A0A378UXB5</accession>
<sequence>MQLSGPAEWVFWAGAAIAIIGVGSGIFLNDRRLQRRIYWLSWLAGGLLMTLAANEQNPDRALGIAGFAAAMSVMMAFFRTPFLKFGNTIYAASSSDREPDPPENDEDGSALSYGKLRASTVWWLLAILAGASAYVVWVEGWTGRPAVAAAIFVLCAAVIGFVDMAGDFPCFRRQYVPAAVLAAVTVPMYCAPVVLYLVCYQIGRWLKG</sequence>
<name>A0A378UXB5_MYCFO</name>
<dbReference type="EMBL" id="UGQY01000003">
    <property type="protein sequence ID" value="STZ88847.1"/>
    <property type="molecule type" value="Genomic_DNA"/>
</dbReference>
<protein>
    <recommendedName>
        <fullName evidence="4">Transmembrane protein</fullName>
    </recommendedName>
</protein>
<evidence type="ECO:0008006" key="4">
    <source>
        <dbReference type="Google" id="ProtNLM"/>
    </source>
</evidence>
<evidence type="ECO:0000313" key="3">
    <source>
        <dbReference type="Proteomes" id="UP000255389"/>
    </source>
</evidence>
<keyword evidence="1" id="KW-1133">Transmembrane helix</keyword>
<feature type="transmembrane region" description="Helical" evidence="1">
    <location>
        <begin position="121"/>
        <end position="140"/>
    </location>
</feature>
<keyword evidence="1" id="KW-0472">Membrane</keyword>